<dbReference type="RefSeq" id="XP_008620422.1">
    <property type="nucleotide sequence ID" value="XM_008622200.1"/>
</dbReference>
<dbReference type="Proteomes" id="UP000030762">
    <property type="component" value="Unassembled WGS sequence"/>
</dbReference>
<feature type="region of interest" description="Disordered" evidence="1">
    <location>
        <begin position="853"/>
        <end position="876"/>
    </location>
</feature>
<sequence length="876" mass="96739">MVQTTENDEAVTPISVLDTLVHLPVVALRRLLQTTDEWTQNDVVLVAYTLRRLHPLCVDAFLTLLWIPPTTRELLYVVLNDTVDDEPVQLLQTLVALVNDADATHGVSLHRVLSFFSTIDAEHARSFFRNVLTTEIVFNVQLLGFVLSPPQEMVPMACLRLLLHLPSLAHAQLLQMLCDPARSPLNLLVWSDLLLAVSSVTAATVLAIVQPLAPSAMANVFGYLHTLNDEAESLLLMDLFVQHPVADVLTFLELANGMTMSALKELNLFLSRLDLLRQSLVLPLFLDPRRAILSRLIVSCNTLDLVAIGDVFVSLTPHTWETRSLIIEQVRMLEDPSVLSQYLALHKQASSTPNLLAPLAAYASLASHCGKTVHLVFIKALTRLPPTDQAGLITLLTTTGRPLSAPVLGTTARPPEYWPDDMLAHCCRVLSAYSDKVAIEILRTLQHVPSSYHKEILATCTELTAETAFLIHMIRLTDDADVVLACDLVYRPPLAPHLVPVATQCLQKMLKVYSLHAALLQLRAMPSLPAFLSYFDAVPYKMRLLATLADFGQVAIPLLALLRILDPDDASYLLHVLPGLPLDRRTRFEAQLVLEPIPPILSADEKANYFGILEGNERTLESNAAPERSGVRLVTALSDLLPDVPPWEPDQLEQHTLAAKPLMVRHLSSAVPKARLPRLSPSESTLRSPSNQVVLSAPVEHQQIPADKTAVDTIHDSLSIEPSPVDDEKEDTYPAAPTPRLKVRPEAWRRPAVAAPLRLAFEPAHLPPLVAPRVCTASPERRRRGLLLELVPDTEVTDLHPRRRPLTTPGSPFAAIAKDPNLTTWPPTRIRVARTPEAKQLVFEARIRKSMGTASMPSLLPSASPHPRPRALPHKT</sequence>
<dbReference type="VEuPathDB" id="FungiDB:SDRG_16011"/>
<accession>T0PL96</accession>
<dbReference type="InParanoid" id="T0PL96"/>
<name>T0PL96_SAPDV</name>
<feature type="region of interest" description="Disordered" evidence="1">
    <location>
        <begin position="719"/>
        <end position="738"/>
    </location>
</feature>
<keyword evidence="3" id="KW-1185">Reference proteome</keyword>
<reference evidence="2 3" key="1">
    <citation type="submission" date="2012-04" db="EMBL/GenBank/DDBJ databases">
        <title>The Genome Sequence of Saprolegnia declina VS20.</title>
        <authorList>
            <consortium name="The Broad Institute Genome Sequencing Platform"/>
            <person name="Russ C."/>
            <person name="Nusbaum C."/>
            <person name="Tyler B."/>
            <person name="van West P."/>
            <person name="Dieguez-Uribeondo J."/>
            <person name="de Bruijn I."/>
            <person name="Tripathy S."/>
            <person name="Jiang R."/>
            <person name="Young S.K."/>
            <person name="Zeng Q."/>
            <person name="Gargeya S."/>
            <person name="Fitzgerald M."/>
            <person name="Haas B."/>
            <person name="Abouelleil A."/>
            <person name="Alvarado L."/>
            <person name="Arachchi H.M."/>
            <person name="Berlin A."/>
            <person name="Chapman S.B."/>
            <person name="Goldberg J."/>
            <person name="Griggs A."/>
            <person name="Gujja S."/>
            <person name="Hansen M."/>
            <person name="Howarth C."/>
            <person name="Imamovic A."/>
            <person name="Larimer J."/>
            <person name="McCowen C."/>
            <person name="Montmayeur A."/>
            <person name="Murphy C."/>
            <person name="Neiman D."/>
            <person name="Pearson M."/>
            <person name="Priest M."/>
            <person name="Roberts A."/>
            <person name="Saif S."/>
            <person name="Shea T."/>
            <person name="Sisk P."/>
            <person name="Sykes S."/>
            <person name="Wortman J."/>
            <person name="Nusbaum C."/>
            <person name="Birren B."/>
        </authorList>
    </citation>
    <scope>NUCLEOTIDE SEQUENCE [LARGE SCALE GENOMIC DNA]</scope>
    <source>
        <strain evidence="2 3">VS20</strain>
    </source>
</reference>
<proteinExistence type="predicted"/>
<dbReference type="OMA" id="PPPINTW"/>
<evidence type="ECO:0000313" key="2">
    <source>
        <dbReference type="EMBL" id="EQC26159.1"/>
    </source>
</evidence>
<feature type="compositionally biased region" description="Basic residues" evidence="1">
    <location>
        <begin position="867"/>
        <end position="876"/>
    </location>
</feature>
<protein>
    <submittedName>
        <fullName evidence="2">Uncharacterized protein</fullName>
    </submittedName>
</protein>
<gene>
    <name evidence="2" type="ORF">SDRG_16011</name>
</gene>
<dbReference type="AlphaFoldDB" id="T0PL96"/>
<dbReference type="GeneID" id="19956738"/>
<organism evidence="2 3">
    <name type="scientific">Saprolegnia diclina (strain VS20)</name>
    <dbReference type="NCBI Taxonomy" id="1156394"/>
    <lineage>
        <taxon>Eukaryota</taxon>
        <taxon>Sar</taxon>
        <taxon>Stramenopiles</taxon>
        <taxon>Oomycota</taxon>
        <taxon>Saprolegniomycetes</taxon>
        <taxon>Saprolegniales</taxon>
        <taxon>Saprolegniaceae</taxon>
        <taxon>Saprolegnia</taxon>
    </lineage>
</organism>
<dbReference type="EMBL" id="JH767240">
    <property type="protein sequence ID" value="EQC26159.1"/>
    <property type="molecule type" value="Genomic_DNA"/>
</dbReference>
<evidence type="ECO:0000313" key="3">
    <source>
        <dbReference type="Proteomes" id="UP000030762"/>
    </source>
</evidence>
<evidence type="ECO:0000256" key="1">
    <source>
        <dbReference type="SAM" id="MobiDB-lite"/>
    </source>
</evidence>
<dbReference type="OrthoDB" id="72280at2759"/>